<dbReference type="InterPro" id="IPR024079">
    <property type="entry name" value="MetalloPept_cat_dom_sf"/>
</dbReference>
<comment type="caution">
    <text evidence="6">The sequence shown here is derived from an EMBL/GenBank/DDBJ whole genome shotgun (WGS) entry which is preliminary data.</text>
</comment>
<dbReference type="GO" id="GO:0004222">
    <property type="term" value="F:metalloendopeptidase activity"/>
    <property type="evidence" value="ECO:0007669"/>
    <property type="project" value="InterPro"/>
</dbReference>
<dbReference type="SUPFAM" id="SSF55486">
    <property type="entry name" value="Metalloproteases ('zincins'), catalytic domain"/>
    <property type="match status" value="1"/>
</dbReference>
<evidence type="ECO:0000259" key="5">
    <source>
        <dbReference type="SMART" id="SM00235"/>
    </source>
</evidence>
<evidence type="ECO:0000256" key="1">
    <source>
        <dbReference type="ARBA" id="ARBA00022670"/>
    </source>
</evidence>
<name>A0A852VAK0_9BACT</name>
<keyword evidence="1" id="KW-0645">Protease</keyword>
<dbReference type="GO" id="GO:0008270">
    <property type="term" value="F:zinc ion binding"/>
    <property type="evidence" value="ECO:0007669"/>
    <property type="project" value="InterPro"/>
</dbReference>
<keyword evidence="2" id="KW-0479">Metal-binding</keyword>
<accession>A0A852VAK0</accession>
<organism evidence="6 7">
    <name type="scientific">Tunturiibacter lichenicola</name>
    <dbReference type="NCBI Taxonomy" id="2051959"/>
    <lineage>
        <taxon>Bacteria</taxon>
        <taxon>Pseudomonadati</taxon>
        <taxon>Acidobacteriota</taxon>
        <taxon>Terriglobia</taxon>
        <taxon>Terriglobales</taxon>
        <taxon>Acidobacteriaceae</taxon>
        <taxon>Tunturiibacter</taxon>
    </lineage>
</organism>
<protein>
    <recommendedName>
        <fullName evidence="5">Peptidase metallopeptidase domain-containing protein</fullName>
    </recommendedName>
</protein>
<feature type="domain" description="Peptidase metallopeptidase" evidence="5">
    <location>
        <begin position="86"/>
        <end position="228"/>
    </location>
</feature>
<evidence type="ECO:0000313" key="7">
    <source>
        <dbReference type="Proteomes" id="UP000564385"/>
    </source>
</evidence>
<dbReference type="EMBL" id="JACCCU010000001">
    <property type="protein sequence ID" value="NYF89923.1"/>
    <property type="molecule type" value="Genomic_DNA"/>
</dbReference>
<sequence>MMRPWLLVVGLASLVSAGLQNESKSPSPNLKIHVCSAKDPPRVRKALNKLAQSPMFNQELNITSLSASQLADIRAISPSIQQGVMKPELWPQGSTIKVAFLSGDPTVRERIKQSAMKWTDYVNVKFNFVDDPTQASIRIGVDGNGRSESEIGNDALQIDGTKETMHFGWLTTFSSQADYDSVVLHEFGHALGLVHEHQLPNTGIIWNKPYVYQYCKTQWGWTTDDVDQNIFNQYTPKQLIFTRMDTSSIMIYSFPSEWTQNNISAPWTYQLSDGDKQFMALQYPKAPMPSVSGHP</sequence>
<dbReference type="Gene3D" id="3.40.390.10">
    <property type="entry name" value="Collagenase (Catalytic Domain)"/>
    <property type="match status" value="1"/>
</dbReference>
<reference evidence="6 7" key="1">
    <citation type="submission" date="2020-07" db="EMBL/GenBank/DDBJ databases">
        <title>Genomic Encyclopedia of Type Strains, Phase IV (KMG-V): Genome sequencing to study the core and pangenomes of soil and plant-associated prokaryotes.</title>
        <authorList>
            <person name="Whitman W."/>
        </authorList>
    </citation>
    <scope>NUCLEOTIDE SEQUENCE [LARGE SCALE GENOMIC DNA]</scope>
    <source>
        <strain evidence="6 7">M8UP22</strain>
    </source>
</reference>
<evidence type="ECO:0000256" key="4">
    <source>
        <dbReference type="ARBA" id="ARBA00022833"/>
    </source>
</evidence>
<evidence type="ECO:0000256" key="3">
    <source>
        <dbReference type="ARBA" id="ARBA00022801"/>
    </source>
</evidence>
<evidence type="ECO:0000256" key="2">
    <source>
        <dbReference type="ARBA" id="ARBA00022723"/>
    </source>
</evidence>
<evidence type="ECO:0000313" key="6">
    <source>
        <dbReference type="EMBL" id="NYF89923.1"/>
    </source>
</evidence>
<dbReference type="GO" id="GO:0006508">
    <property type="term" value="P:proteolysis"/>
    <property type="evidence" value="ECO:0007669"/>
    <property type="project" value="UniProtKB-KW"/>
</dbReference>
<proteinExistence type="predicted"/>
<dbReference type="SMART" id="SM00235">
    <property type="entry name" value="ZnMc"/>
    <property type="match status" value="1"/>
</dbReference>
<dbReference type="InterPro" id="IPR001818">
    <property type="entry name" value="Pept_M10_metallopeptidase"/>
</dbReference>
<dbReference type="AlphaFoldDB" id="A0A852VAK0"/>
<dbReference type="Proteomes" id="UP000564385">
    <property type="component" value="Unassembled WGS sequence"/>
</dbReference>
<keyword evidence="3" id="KW-0378">Hydrolase</keyword>
<keyword evidence="4" id="KW-0862">Zinc</keyword>
<dbReference type="InterPro" id="IPR006026">
    <property type="entry name" value="Peptidase_Metallo"/>
</dbReference>
<dbReference type="Pfam" id="PF00413">
    <property type="entry name" value="Peptidase_M10"/>
    <property type="match status" value="1"/>
</dbReference>
<gene>
    <name evidence="6" type="ORF">HDF08_001990</name>
</gene>
<dbReference type="GO" id="GO:0031012">
    <property type="term" value="C:extracellular matrix"/>
    <property type="evidence" value="ECO:0007669"/>
    <property type="project" value="InterPro"/>
</dbReference>